<evidence type="ECO:0000313" key="3">
    <source>
        <dbReference type="EMBL" id="MEL3970809.1"/>
    </source>
</evidence>
<feature type="domain" description="DUF4825" evidence="2">
    <location>
        <begin position="48"/>
        <end position="135"/>
    </location>
</feature>
<dbReference type="EMBL" id="JBBYAF010000001">
    <property type="protein sequence ID" value="MEL3970809.1"/>
    <property type="molecule type" value="Genomic_DNA"/>
</dbReference>
<accession>A0ABU9K3Z1</accession>
<feature type="chain" id="PRO_5045138010" evidence="1">
    <location>
        <begin position="19"/>
        <end position="168"/>
    </location>
</feature>
<evidence type="ECO:0000256" key="1">
    <source>
        <dbReference type="SAM" id="SignalP"/>
    </source>
</evidence>
<comment type="caution">
    <text evidence="3">The sequence shown here is derived from an EMBL/GenBank/DDBJ whole genome shotgun (WGS) entry which is preliminary data.</text>
</comment>
<protein>
    <submittedName>
        <fullName evidence="3">DUF4825 domain-containing protein</fullName>
    </submittedName>
</protein>
<dbReference type="Proteomes" id="UP001389717">
    <property type="component" value="Unassembled WGS sequence"/>
</dbReference>
<evidence type="ECO:0000313" key="4">
    <source>
        <dbReference type="Proteomes" id="UP001389717"/>
    </source>
</evidence>
<sequence length="168" mass="19046">MKYLLQYTLPLMLLFTLAAGCSSNQNSTVKNMETIEYKEISHLEKTSLGNNSAIINSVTALTGGEIPHKIEISSDTLQIAYDLEKFNEENEESASYWYDSNNQERNSSFNSAILFTLVENANLLEVTFKGESTETHSFTRDELASTLNTSFETWDEEAFEEYKTAFSE</sequence>
<organism evidence="3 4">
    <name type="scientific">Rossellomorea oryzaecorticis</name>
    <dbReference type="NCBI Taxonomy" id="1396505"/>
    <lineage>
        <taxon>Bacteria</taxon>
        <taxon>Bacillati</taxon>
        <taxon>Bacillota</taxon>
        <taxon>Bacilli</taxon>
        <taxon>Bacillales</taxon>
        <taxon>Bacillaceae</taxon>
        <taxon>Rossellomorea</taxon>
    </lineage>
</organism>
<evidence type="ECO:0000259" key="2">
    <source>
        <dbReference type="Pfam" id="PF16107"/>
    </source>
</evidence>
<gene>
    <name evidence="3" type="ORF">AAEO50_00815</name>
</gene>
<dbReference type="RefSeq" id="WP_341979388.1">
    <property type="nucleotide sequence ID" value="NZ_JBBYAF010000001.1"/>
</dbReference>
<dbReference type="InterPro" id="IPR032250">
    <property type="entry name" value="DUF4825"/>
</dbReference>
<reference evidence="3 4" key="1">
    <citation type="submission" date="2024-04" db="EMBL/GenBank/DDBJ databases">
        <title>Bacillus oryzaecorticis sp. nov., a moderately halophilic bacterium isolated from rice husks.</title>
        <authorList>
            <person name="Zhu H.-S."/>
        </authorList>
    </citation>
    <scope>NUCLEOTIDE SEQUENCE [LARGE SCALE GENOMIC DNA]</scope>
    <source>
        <strain evidence="3 4">ZC255</strain>
    </source>
</reference>
<dbReference type="Pfam" id="PF16107">
    <property type="entry name" value="DUF4825"/>
    <property type="match status" value="1"/>
</dbReference>
<dbReference type="PROSITE" id="PS51257">
    <property type="entry name" value="PROKAR_LIPOPROTEIN"/>
    <property type="match status" value="1"/>
</dbReference>
<name>A0ABU9K3Z1_9BACI</name>
<proteinExistence type="predicted"/>
<keyword evidence="1" id="KW-0732">Signal</keyword>
<feature type="signal peptide" evidence="1">
    <location>
        <begin position="1"/>
        <end position="18"/>
    </location>
</feature>
<keyword evidence="4" id="KW-1185">Reference proteome</keyword>